<comment type="similarity">
    <text evidence="1">Belongs to the V-ATPase F subunit family.</text>
</comment>
<gene>
    <name evidence="4" type="ORF">H8702_08090</name>
</gene>
<comment type="caution">
    <text evidence="4">The sequence shown here is derived from an EMBL/GenBank/DDBJ whole genome shotgun (WGS) entry which is preliminary data.</text>
</comment>
<name>A0A8J6P1C0_9FIRM</name>
<evidence type="ECO:0000256" key="1">
    <source>
        <dbReference type="ARBA" id="ARBA00010148"/>
    </source>
</evidence>
<protein>
    <submittedName>
        <fullName evidence="4">V-type ATP synthase subunit F</fullName>
    </submittedName>
</protein>
<dbReference type="SUPFAM" id="SSF159468">
    <property type="entry name" value="AtpF-like"/>
    <property type="match status" value="1"/>
</dbReference>
<evidence type="ECO:0000313" key="4">
    <source>
        <dbReference type="EMBL" id="MBC8611076.1"/>
    </source>
</evidence>
<evidence type="ECO:0000256" key="2">
    <source>
        <dbReference type="ARBA" id="ARBA00022448"/>
    </source>
</evidence>
<dbReference type="Pfam" id="PF01990">
    <property type="entry name" value="ATP-synt_F"/>
    <property type="match status" value="1"/>
</dbReference>
<organism evidence="4 5">
    <name type="scientific">Massiliimalia timonensis</name>
    <dbReference type="NCBI Taxonomy" id="1987501"/>
    <lineage>
        <taxon>Bacteria</taxon>
        <taxon>Bacillati</taxon>
        <taxon>Bacillota</taxon>
        <taxon>Clostridia</taxon>
        <taxon>Eubacteriales</taxon>
        <taxon>Oscillospiraceae</taxon>
        <taxon>Massiliimalia</taxon>
    </lineage>
</organism>
<dbReference type="InterPro" id="IPR036906">
    <property type="entry name" value="ATPase_V1_fsu_sf"/>
</dbReference>
<dbReference type="Proteomes" id="UP000632659">
    <property type="component" value="Unassembled WGS sequence"/>
</dbReference>
<dbReference type="Gene3D" id="3.40.50.10580">
    <property type="entry name" value="ATPase, V1 complex, subunit F"/>
    <property type="match status" value="1"/>
</dbReference>
<proteinExistence type="inferred from homology"/>
<dbReference type="AlphaFoldDB" id="A0A8J6P1C0"/>
<evidence type="ECO:0000313" key="5">
    <source>
        <dbReference type="Proteomes" id="UP000632659"/>
    </source>
</evidence>
<reference evidence="4" key="1">
    <citation type="submission" date="2020-08" db="EMBL/GenBank/DDBJ databases">
        <title>Genome public.</title>
        <authorList>
            <person name="Liu C."/>
            <person name="Sun Q."/>
        </authorList>
    </citation>
    <scope>NUCLEOTIDE SEQUENCE</scope>
    <source>
        <strain evidence="4">NSJ-15</strain>
    </source>
</reference>
<dbReference type="OrthoDB" id="46791at2"/>
<dbReference type="GO" id="GO:0046961">
    <property type="term" value="F:proton-transporting ATPase activity, rotational mechanism"/>
    <property type="evidence" value="ECO:0007669"/>
    <property type="project" value="InterPro"/>
</dbReference>
<dbReference type="RefSeq" id="WP_093988746.1">
    <property type="nucleotide sequence ID" value="NZ_FYDD01000003.1"/>
</dbReference>
<dbReference type="EMBL" id="JACRTL010000004">
    <property type="protein sequence ID" value="MBC8611076.1"/>
    <property type="molecule type" value="Genomic_DNA"/>
</dbReference>
<accession>A0A8J6P1C0</accession>
<keyword evidence="2" id="KW-0813">Transport</keyword>
<dbReference type="InterPro" id="IPR008218">
    <property type="entry name" value="ATPase_V1-cplx_f_g_su"/>
</dbReference>
<evidence type="ECO:0000256" key="3">
    <source>
        <dbReference type="ARBA" id="ARBA00023065"/>
    </source>
</evidence>
<keyword evidence="5" id="KW-1185">Reference proteome</keyword>
<keyword evidence="3" id="KW-0406">Ion transport</keyword>
<sequence length="102" mass="11468">MKFFCISDNIDTQMGMRLAGIEGVVVHEADEVREAVDNALKDSEIGIILVSEKLVKLCYHDIYELKLNVKQPLIVEIPDRHGNAKISENISNYVRDAIGIEL</sequence>